<dbReference type="InterPro" id="IPR024078">
    <property type="entry name" value="LmbE-like_dom_sf"/>
</dbReference>
<dbReference type="EMBL" id="UINC01231426">
    <property type="protein sequence ID" value="SVE63950.1"/>
    <property type="molecule type" value="Genomic_DNA"/>
</dbReference>
<name>A0A383F5Q2_9ZZZZ</name>
<feature type="non-terminal residue" evidence="1">
    <location>
        <position position="1"/>
    </location>
</feature>
<dbReference type="Gene3D" id="3.40.50.10320">
    <property type="entry name" value="LmbE-like"/>
    <property type="match status" value="1"/>
</dbReference>
<evidence type="ECO:0000313" key="1">
    <source>
        <dbReference type="EMBL" id="SVE63950.1"/>
    </source>
</evidence>
<protein>
    <recommendedName>
        <fullName evidence="2">GlcNAc-PI de-N-acetylase</fullName>
    </recommendedName>
</protein>
<accession>A0A383F5Q2</accession>
<proteinExistence type="predicted"/>
<evidence type="ECO:0008006" key="2">
    <source>
        <dbReference type="Google" id="ProtNLM"/>
    </source>
</evidence>
<dbReference type="SUPFAM" id="SSF102588">
    <property type="entry name" value="LmbE-like"/>
    <property type="match status" value="1"/>
</dbReference>
<organism evidence="1">
    <name type="scientific">marine metagenome</name>
    <dbReference type="NCBI Taxonomy" id="408172"/>
    <lineage>
        <taxon>unclassified sequences</taxon>
        <taxon>metagenomes</taxon>
        <taxon>ecological metagenomes</taxon>
    </lineage>
</organism>
<dbReference type="AlphaFoldDB" id="A0A383F5Q2"/>
<sequence length="125" mass="14489">KEIENYKPKTILTHFRNDVHNDHKIVFQAVLQATRPVKNIVKNLLSFEILSSTEWKYFDVFKPNFFVDITDTLPKKIEAMNCYISEQPDPPHPRSDHIISSLASIRGSQSGVMFAEGFEVVRIFH</sequence>
<gene>
    <name evidence="1" type="ORF">METZ01_LOCUS516804</name>
</gene>
<reference evidence="1" key="1">
    <citation type="submission" date="2018-05" db="EMBL/GenBank/DDBJ databases">
        <authorList>
            <person name="Lanie J.A."/>
            <person name="Ng W.-L."/>
            <person name="Kazmierczak K.M."/>
            <person name="Andrzejewski T.M."/>
            <person name="Davidsen T.M."/>
            <person name="Wayne K.J."/>
            <person name="Tettelin H."/>
            <person name="Glass J.I."/>
            <person name="Rusch D."/>
            <person name="Podicherti R."/>
            <person name="Tsui H.-C.T."/>
            <person name="Winkler M.E."/>
        </authorList>
    </citation>
    <scope>NUCLEOTIDE SEQUENCE</scope>
</reference>